<dbReference type="InterPro" id="IPR000073">
    <property type="entry name" value="AB_hydrolase_1"/>
</dbReference>
<feature type="domain" description="Peptidase S33 tripeptidyl aminopeptidase-like C-terminal" evidence="3">
    <location>
        <begin position="196"/>
        <end position="259"/>
    </location>
</feature>
<proteinExistence type="predicted"/>
<dbReference type="GO" id="GO:0047570">
    <property type="term" value="F:3-oxoadipate enol-lactonase activity"/>
    <property type="evidence" value="ECO:0007669"/>
    <property type="project" value="UniProtKB-EC"/>
</dbReference>
<dbReference type="InterPro" id="IPR026968">
    <property type="entry name" value="PcaD/CatD"/>
</dbReference>
<dbReference type="Gene3D" id="3.40.50.1820">
    <property type="entry name" value="alpha/beta hydrolase"/>
    <property type="match status" value="1"/>
</dbReference>
<protein>
    <submittedName>
        <fullName evidence="4">3-oxoadipate enol-lactonase</fullName>
        <ecNumber evidence="4">3.1.1.24</ecNumber>
    </submittedName>
</protein>
<evidence type="ECO:0000259" key="1">
    <source>
        <dbReference type="Pfam" id="PF00561"/>
    </source>
</evidence>
<feature type="domain" description="AB hydrolase-1" evidence="1">
    <location>
        <begin position="19"/>
        <end position="147"/>
    </location>
</feature>
<dbReference type="RefSeq" id="WP_394845944.1">
    <property type="nucleotide sequence ID" value="NZ_CP089982.1"/>
</dbReference>
<dbReference type="InterPro" id="IPR013595">
    <property type="entry name" value="Pept_S33_TAP-like_C"/>
</dbReference>
<dbReference type="InterPro" id="IPR029032">
    <property type="entry name" value="AhpD-like"/>
</dbReference>
<dbReference type="Gene3D" id="1.20.1290.10">
    <property type="entry name" value="AhpD-like"/>
    <property type="match status" value="1"/>
</dbReference>
<dbReference type="Proteomes" id="UP001379533">
    <property type="component" value="Chromosome"/>
</dbReference>
<dbReference type="EMBL" id="CP089982">
    <property type="protein sequence ID" value="WXA95337.1"/>
    <property type="molecule type" value="Genomic_DNA"/>
</dbReference>
<gene>
    <name evidence="4" type="primary">pcaD</name>
    <name evidence="4" type="ORF">LZC95_00590</name>
</gene>
<dbReference type="PANTHER" id="PTHR33570">
    <property type="entry name" value="4-CARBOXYMUCONOLACTONE DECARBOXYLASE FAMILY PROTEIN"/>
    <property type="match status" value="1"/>
</dbReference>
<organism evidence="4 5">
    <name type="scientific">Pendulispora brunnea</name>
    <dbReference type="NCBI Taxonomy" id="2905690"/>
    <lineage>
        <taxon>Bacteria</taxon>
        <taxon>Pseudomonadati</taxon>
        <taxon>Myxococcota</taxon>
        <taxon>Myxococcia</taxon>
        <taxon>Myxococcales</taxon>
        <taxon>Sorangiineae</taxon>
        <taxon>Pendulisporaceae</taxon>
        <taxon>Pendulispora</taxon>
    </lineage>
</organism>
<dbReference type="InterPro" id="IPR012788">
    <property type="entry name" value="Decarb_PcaC"/>
</dbReference>
<keyword evidence="4" id="KW-0378">Hydrolase</keyword>
<feature type="domain" description="Carboxymuconolactone decarboxylase-like" evidence="2">
    <location>
        <begin position="289"/>
        <end position="371"/>
    </location>
</feature>
<dbReference type="Pfam" id="PF00561">
    <property type="entry name" value="Abhydrolase_1"/>
    <property type="match status" value="1"/>
</dbReference>
<dbReference type="NCBIfam" id="TIGR02427">
    <property type="entry name" value="protocat_pcaD"/>
    <property type="match status" value="1"/>
</dbReference>
<dbReference type="EC" id="3.1.1.24" evidence="4"/>
<accession>A0ABZ2K9J5</accession>
<reference evidence="4 5" key="1">
    <citation type="submission" date="2021-12" db="EMBL/GenBank/DDBJ databases">
        <title>Discovery of the Pendulisporaceae a myxobacterial family with distinct sporulation behavior and unique specialized metabolism.</title>
        <authorList>
            <person name="Garcia R."/>
            <person name="Popoff A."/>
            <person name="Bader C.D."/>
            <person name="Loehr J."/>
            <person name="Walesch S."/>
            <person name="Walt C."/>
            <person name="Boldt J."/>
            <person name="Bunk B."/>
            <person name="Haeckl F.J.F.P.J."/>
            <person name="Gunesch A.P."/>
            <person name="Birkelbach J."/>
            <person name="Nuebel U."/>
            <person name="Pietschmann T."/>
            <person name="Bach T."/>
            <person name="Mueller R."/>
        </authorList>
    </citation>
    <scope>NUCLEOTIDE SEQUENCE [LARGE SCALE GENOMIC DNA]</scope>
    <source>
        <strain evidence="4 5">MSr12523</strain>
    </source>
</reference>
<name>A0ABZ2K9J5_9BACT</name>
<dbReference type="InterPro" id="IPR029058">
    <property type="entry name" value="AB_hydrolase_fold"/>
</dbReference>
<dbReference type="Pfam" id="PF02627">
    <property type="entry name" value="CMD"/>
    <property type="match status" value="1"/>
</dbReference>
<dbReference type="PANTHER" id="PTHR33570:SF2">
    <property type="entry name" value="CARBOXYMUCONOLACTONE DECARBOXYLASE-LIKE DOMAIN-CONTAINING PROTEIN"/>
    <property type="match status" value="1"/>
</dbReference>
<evidence type="ECO:0000259" key="3">
    <source>
        <dbReference type="Pfam" id="PF08386"/>
    </source>
</evidence>
<sequence length="378" mass="40326">MATRSLRTHVAIEGPPGAPPVVLLHSLGTDLRLWDPQAAVLARTFRVIRPDLRGHGLSETTRGPYTVERLADDVLALLDALELRAAHVGGVSLGGMVAMALAHAAPDRVRSLALFDTAMAVPPPEPWLERARIVRAGGMETLADGIVARWVTPARIDSPEAKGLRAMLTTTPAEGYASSAEALASWDFRERARSLRVPSLVVVGDGDAATPVALSEAIRDALGAKLVVLEQAAHLPMLEKADAVTAVLAEFLRPPSADAYELGLAVRKEVLGEQYVANALAAITDLDRDFQAFLTRTAWGSMWARPGLDRRTRHLLTLALLAALGHTEEFETHVRAMSNTGASPADLSEVLQQVAVYAGVPAANAAMRAAKKALKKEE</sequence>
<evidence type="ECO:0000259" key="2">
    <source>
        <dbReference type="Pfam" id="PF02627"/>
    </source>
</evidence>
<dbReference type="SUPFAM" id="SSF69118">
    <property type="entry name" value="AhpD-like"/>
    <property type="match status" value="1"/>
</dbReference>
<dbReference type="NCBIfam" id="TIGR02425">
    <property type="entry name" value="decarb_PcaC"/>
    <property type="match status" value="1"/>
</dbReference>
<dbReference type="Pfam" id="PF08386">
    <property type="entry name" value="Abhydrolase_4"/>
    <property type="match status" value="1"/>
</dbReference>
<dbReference type="SUPFAM" id="SSF53474">
    <property type="entry name" value="alpha/beta-Hydrolases"/>
    <property type="match status" value="1"/>
</dbReference>
<keyword evidence="5" id="KW-1185">Reference proteome</keyword>
<dbReference type="InterPro" id="IPR003779">
    <property type="entry name" value="CMD-like"/>
</dbReference>
<dbReference type="PRINTS" id="PR00111">
    <property type="entry name" value="ABHYDROLASE"/>
</dbReference>
<evidence type="ECO:0000313" key="4">
    <source>
        <dbReference type="EMBL" id="WXA95337.1"/>
    </source>
</evidence>
<evidence type="ECO:0000313" key="5">
    <source>
        <dbReference type="Proteomes" id="UP001379533"/>
    </source>
</evidence>
<dbReference type="InterPro" id="IPR052512">
    <property type="entry name" value="4CMD/NDH-1_regulator"/>
</dbReference>